<dbReference type="PROSITE" id="PS51197">
    <property type="entry name" value="HTH_RRF2_2"/>
    <property type="match status" value="1"/>
</dbReference>
<comment type="caution">
    <text evidence="2">The sequence shown here is derived from an EMBL/GenBank/DDBJ whole genome shotgun (WGS) entry which is preliminary data.</text>
</comment>
<evidence type="ECO:0000313" key="2">
    <source>
        <dbReference type="EMBL" id="MBA4613758.1"/>
    </source>
</evidence>
<dbReference type="PANTHER" id="PTHR33221:SF4">
    <property type="entry name" value="HTH-TYPE TRANSCRIPTIONAL REPRESSOR NSRR"/>
    <property type="match status" value="1"/>
</dbReference>
<dbReference type="PROSITE" id="PS01332">
    <property type="entry name" value="HTH_RRF2_1"/>
    <property type="match status" value="1"/>
</dbReference>
<dbReference type="GO" id="GO:0003677">
    <property type="term" value="F:DNA binding"/>
    <property type="evidence" value="ECO:0007669"/>
    <property type="project" value="UniProtKB-KW"/>
</dbReference>
<evidence type="ECO:0000256" key="1">
    <source>
        <dbReference type="ARBA" id="ARBA00023125"/>
    </source>
</evidence>
<proteinExistence type="predicted"/>
<keyword evidence="3" id="KW-1185">Reference proteome</keyword>
<dbReference type="GO" id="GO:0005829">
    <property type="term" value="C:cytosol"/>
    <property type="evidence" value="ECO:0007669"/>
    <property type="project" value="TreeGrafter"/>
</dbReference>
<reference evidence="2 3" key="2">
    <citation type="submission" date="2020-08" db="EMBL/GenBank/DDBJ databases">
        <title>Stappia taiwanensis sp. nov., isolated from a coastal thermal spring.</title>
        <authorList>
            <person name="Kampfer P."/>
        </authorList>
    </citation>
    <scope>NUCLEOTIDE SEQUENCE [LARGE SCALE GENOMIC DNA]</scope>
    <source>
        <strain evidence="2 3">DSM 23284</strain>
    </source>
</reference>
<dbReference type="GO" id="GO:0003700">
    <property type="term" value="F:DNA-binding transcription factor activity"/>
    <property type="evidence" value="ECO:0007669"/>
    <property type="project" value="TreeGrafter"/>
</dbReference>
<dbReference type="Gene3D" id="1.10.10.10">
    <property type="entry name" value="Winged helix-like DNA-binding domain superfamily/Winged helix DNA-binding domain"/>
    <property type="match status" value="1"/>
</dbReference>
<dbReference type="InterPro" id="IPR036388">
    <property type="entry name" value="WH-like_DNA-bd_sf"/>
</dbReference>
<dbReference type="Pfam" id="PF02082">
    <property type="entry name" value="Rrf2"/>
    <property type="match status" value="1"/>
</dbReference>
<dbReference type="InterPro" id="IPR030489">
    <property type="entry name" value="TR_Rrf2-type_CS"/>
</dbReference>
<dbReference type="EMBL" id="JACEON010000024">
    <property type="protein sequence ID" value="MBA4613758.1"/>
    <property type="molecule type" value="Genomic_DNA"/>
</dbReference>
<dbReference type="RefSeq" id="WP_181761958.1">
    <property type="nucleotide sequence ID" value="NZ_BMCR01000003.1"/>
</dbReference>
<organism evidence="2 3">
    <name type="scientific">Stappia taiwanensis</name>
    <dbReference type="NCBI Taxonomy" id="992267"/>
    <lineage>
        <taxon>Bacteria</taxon>
        <taxon>Pseudomonadati</taxon>
        <taxon>Pseudomonadota</taxon>
        <taxon>Alphaproteobacteria</taxon>
        <taxon>Hyphomicrobiales</taxon>
        <taxon>Stappiaceae</taxon>
        <taxon>Stappia</taxon>
    </lineage>
</organism>
<dbReference type="InterPro" id="IPR000944">
    <property type="entry name" value="Tscrpt_reg_Rrf2"/>
</dbReference>
<dbReference type="NCBIfam" id="TIGR00738">
    <property type="entry name" value="rrf2_super"/>
    <property type="match status" value="1"/>
</dbReference>
<sequence>MRLTNRTDIAIRTLMYLAIDEDRIITIDEIVEKSLSHRSQVVSCVQTLRKNGYINSTVGRSGGISLAKKPDQIVISSIVRLIEPDFFLAECDEKARRSRCAIYESCRLKMVLHEALSCFFKHLDTVTLADIVSNRDELRHAIAQSRLPAAHSSLVGAAGT</sequence>
<dbReference type="SUPFAM" id="SSF46785">
    <property type="entry name" value="Winged helix' DNA-binding domain"/>
    <property type="match status" value="1"/>
</dbReference>
<reference evidence="2 3" key="1">
    <citation type="submission" date="2020-07" db="EMBL/GenBank/DDBJ databases">
        <authorList>
            <person name="Li M."/>
        </authorList>
    </citation>
    <scope>NUCLEOTIDE SEQUENCE [LARGE SCALE GENOMIC DNA]</scope>
    <source>
        <strain evidence="2 3">DSM 23284</strain>
    </source>
</reference>
<gene>
    <name evidence="2" type="ORF">H1W37_19040</name>
</gene>
<dbReference type="InterPro" id="IPR036390">
    <property type="entry name" value="WH_DNA-bd_sf"/>
</dbReference>
<accession>A0A838XZ04</accession>
<protein>
    <submittedName>
        <fullName evidence="2">Rrf2 family transcriptional regulator</fullName>
    </submittedName>
</protein>
<dbReference type="Proteomes" id="UP000559404">
    <property type="component" value="Unassembled WGS sequence"/>
</dbReference>
<dbReference type="PANTHER" id="PTHR33221">
    <property type="entry name" value="WINGED HELIX-TURN-HELIX TRANSCRIPTIONAL REGULATOR, RRF2 FAMILY"/>
    <property type="match status" value="1"/>
</dbReference>
<name>A0A838XZ04_9HYPH</name>
<keyword evidence="1" id="KW-0238">DNA-binding</keyword>
<dbReference type="AlphaFoldDB" id="A0A838XZ04"/>
<evidence type="ECO:0000313" key="3">
    <source>
        <dbReference type="Proteomes" id="UP000559404"/>
    </source>
</evidence>